<keyword evidence="2" id="KW-1185">Reference proteome</keyword>
<sequence>MRGLVCGEVGIYHVSASLHLDTSKAVVRSSKSHQLTCEVDCCELLPPCLLCVLGAHCGEVYLCLQLALCPEPLLSLGDCRVASLLSLELDLECSRPPRIPNGGYLERRAGGGDSWAAGFARYTGERDQFQAWLRWSWHEHRHTVRIAGGTRVALQRESHDSPCTSELSGGSDKPLHDDRSGDMLYSMLPCVYIGSIW</sequence>
<organism evidence="1 2">
    <name type="scientific">Dermacentor silvarum</name>
    <name type="common">Tick</name>
    <dbReference type="NCBI Taxonomy" id="543639"/>
    <lineage>
        <taxon>Eukaryota</taxon>
        <taxon>Metazoa</taxon>
        <taxon>Ecdysozoa</taxon>
        <taxon>Arthropoda</taxon>
        <taxon>Chelicerata</taxon>
        <taxon>Arachnida</taxon>
        <taxon>Acari</taxon>
        <taxon>Parasitiformes</taxon>
        <taxon>Ixodida</taxon>
        <taxon>Ixodoidea</taxon>
        <taxon>Ixodidae</taxon>
        <taxon>Rhipicephalinae</taxon>
        <taxon>Dermacentor</taxon>
    </lineage>
</organism>
<accession>A0ACB8CCB2</accession>
<gene>
    <name evidence="1" type="ORF">HPB49_000025</name>
</gene>
<proteinExistence type="predicted"/>
<dbReference type="Proteomes" id="UP000821865">
    <property type="component" value="Chromosome 7"/>
</dbReference>
<protein>
    <submittedName>
        <fullName evidence="1">Uncharacterized protein</fullName>
    </submittedName>
</protein>
<evidence type="ECO:0000313" key="2">
    <source>
        <dbReference type="Proteomes" id="UP000821865"/>
    </source>
</evidence>
<dbReference type="EMBL" id="CM023476">
    <property type="protein sequence ID" value="KAH7940408.1"/>
    <property type="molecule type" value="Genomic_DNA"/>
</dbReference>
<comment type="caution">
    <text evidence="1">The sequence shown here is derived from an EMBL/GenBank/DDBJ whole genome shotgun (WGS) entry which is preliminary data.</text>
</comment>
<name>A0ACB8CCB2_DERSI</name>
<evidence type="ECO:0000313" key="1">
    <source>
        <dbReference type="EMBL" id="KAH7940408.1"/>
    </source>
</evidence>
<reference evidence="1" key="1">
    <citation type="submission" date="2020-05" db="EMBL/GenBank/DDBJ databases">
        <title>Large-scale comparative analyses of tick genomes elucidate their genetic diversity and vector capacities.</title>
        <authorList>
            <person name="Jia N."/>
            <person name="Wang J."/>
            <person name="Shi W."/>
            <person name="Du L."/>
            <person name="Sun Y."/>
            <person name="Zhan W."/>
            <person name="Jiang J."/>
            <person name="Wang Q."/>
            <person name="Zhang B."/>
            <person name="Ji P."/>
            <person name="Sakyi L.B."/>
            <person name="Cui X."/>
            <person name="Yuan T."/>
            <person name="Jiang B."/>
            <person name="Yang W."/>
            <person name="Lam T.T.-Y."/>
            <person name="Chang Q."/>
            <person name="Ding S."/>
            <person name="Wang X."/>
            <person name="Zhu J."/>
            <person name="Ruan X."/>
            <person name="Zhao L."/>
            <person name="Wei J."/>
            <person name="Que T."/>
            <person name="Du C."/>
            <person name="Cheng J."/>
            <person name="Dai P."/>
            <person name="Han X."/>
            <person name="Huang E."/>
            <person name="Gao Y."/>
            <person name="Liu J."/>
            <person name="Shao H."/>
            <person name="Ye R."/>
            <person name="Li L."/>
            <person name="Wei W."/>
            <person name="Wang X."/>
            <person name="Wang C."/>
            <person name="Yang T."/>
            <person name="Huo Q."/>
            <person name="Li W."/>
            <person name="Guo W."/>
            <person name="Chen H."/>
            <person name="Zhou L."/>
            <person name="Ni X."/>
            <person name="Tian J."/>
            <person name="Zhou Y."/>
            <person name="Sheng Y."/>
            <person name="Liu T."/>
            <person name="Pan Y."/>
            <person name="Xia L."/>
            <person name="Li J."/>
            <person name="Zhao F."/>
            <person name="Cao W."/>
        </authorList>
    </citation>
    <scope>NUCLEOTIDE SEQUENCE</scope>
    <source>
        <strain evidence="1">Dsil-2018</strain>
    </source>
</reference>